<keyword evidence="2" id="KW-1185">Reference proteome</keyword>
<dbReference type="OrthoDB" id="6225921at2759"/>
<reference evidence="1 2" key="1">
    <citation type="journal article" date="2019" name="BMC Genomics">
        <title>New insights from Opisthorchis felineus genome: update on genomics of the epidemiologically important liver flukes.</title>
        <authorList>
            <person name="Ershov N.I."/>
            <person name="Mordvinov V.A."/>
            <person name="Prokhortchouk E.B."/>
            <person name="Pakharukova M.Y."/>
            <person name="Gunbin K.V."/>
            <person name="Ustyantsev K."/>
            <person name="Genaev M.A."/>
            <person name="Blinov A.G."/>
            <person name="Mazur A."/>
            <person name="Boulygina E."/>
            <person name="Tsygankova S."/>
            <person name="Khrameeva E."/>
            <person name="Chekanov N."/>
            <person name="Fan G."/>
            <person name="Xiao A."/>
            <person name="Zhang H."/>
            <person name="Xu X."/>
            <person name="Yang H."/>
            <person name="Solovyev V."/>
            <person name="Lee S.M."/>
            <person name="Liu X."/>
            <person name="Afonnikov D.A."/>
            <person name="Skryabin K.G."/>
        </authorList>
    </citation>
    <scope>NUCLEOTIDE SEQUENCE [LARGE SCALE GENOMIC DNA]</scope>
    <source>
        <strain evidence="1">AK-0245</strain>
        <tissue evidence="1">Whole organism</tissue>
    </source>
</reference>
<gene>
    <name evidence="1" type="ORF">CRM22_006094</name>
</gene>
<dbReference type="Proteomes" id="UP000308267">
    <property type="component" value="Unassembled WGS sequence"/>
</dbReference>
<dbReference type="AlphaFoldDB" id="A0A4S2LPF1"/>
<protein>
    <submittedName>
        <fullName evidence="1">Uncharacterized protein</fullName>
    </submittedName>
</protein>
<evidence type="ECO:0000313" key="1">
    <source>
        <dbReference type="EMBL" id="TGZ65006.1"/>
    </source>
</evidence>
<evidence type="ECO:0000313" key="2">
    <source>
        <dbReference type="Proteomes" id="UP000308267"/>
    </source>
</evidence>
<sequence length="264" mass="31149">MLLGGFGQLGRLESAVHRSMPQEEHGDELRDLKLASVKNLSCPNYRILMWEMPVSFKDKISRLIEQDDLRLIAMRSHQWSLPVREEEYFRSMHAIHFCHRPEMHSDYDVHGSRQRDQKRLWLFGSKYYCVNHPPHYKEAAKKLKLEMELEAKLKEQMRELPGPCYIRPSKRSSVDPVLQLPPVSITLRSRPPKSYARRASRYINLKSTEFDFLNVVQHQWMSVKELYGEARNVLENFLPKYHSERPESKTLRKGYQSNGLGILK</sequence>
<name>A0A4S2LPF1_OPIFE</name>
<organism evidence="1 2">
    <name type="scientific">Opisthorchis felineus</name>
    <dbReference type="NCBI Taxonomy" id="147828"/>
    <lineage>
        <taxon>Eukaryota</taxon>
        <taxon>Metazoa</taxon>
        <taxon>Spiralia</taxon>
        <taxon>Lophotrochozoa</taxon>
        <taxon>Platyhelminthes</taxon>
        <taxon>Trematoda</taxon>
        <taxon>Digenea</taxon>
        <taxon>Opisthorchiida</taxon>
        <taxon>Opisthorchiata</taxon>
        <taxon>Opisthorchiidae</taxon>
        <taxon>Opisthorchis</taxon>
    </lineage>
</organism>
<comment type="caution">
    <text evidence="1">The sequence shown here is derived from an EMBL/GenBank/DDBJ whole genome shotgun (WGS) entry which is preliminary data.</text>
</comment>
<proteinExistence type="predicted"/>
<dbReference type="EMBL" id="SJOL01006567">
    <property type="protein sequence ID" value="TGZ65006.1"/>
    <property type="molecule type" value="Genomic_DNA"/>
</dbReference>
<accession>A0A4S2LPF1</accession>